<protein>
    <submittedName>
        <fullName evidence="2">Nuclear transport factor 2 family protein</fullName>
    </submittedName>
</protein>
<dbReference type="Proteomes" id="UP000297736">
    <property type="component" value="Unassembled WGS sequence"/>
</dbReference>
<sequence>MTSESPQDIVFRYHRAWTGGDVDQAMDLIDDDITCRAPGADLEGKEAYRSFIGGFAPMLTGISDITAFAEADRVALFYYPETAATTTAPAAEFFTVREGLISESVLIFDRLSYGPPNPDRGAQ</sequence>
<reference evidence="2 3" key="1">
    <citation type="submission" date="2018-10" db="EMBL/GenBank/DDBJ databases">
        <title>Brevibacterium genomes from Austrain hard cheese rinds.</title>
        <authorList>
            <person name="Anast J.M."/>
            <person name="Dzieciol M."/>
            <person name="Schultz D.L."/>
            <person name="Mann E."/>
            <person name="Wagner M."/>
            <person name="Schmitz-Esser S."/>
        </authorList>
    </citation>
    <scope>NUCLEOTIDE SEQUENCE [LARGE SCALE GENOMIC DNA]</scope>
    <source>
        <strain evidence="2 3">L261</strain>
    </source>
</reference>
<dbReference type="RefSeq" id="WP_135447675.1">
    <property type="nucleotide sequence ID" value="NZ_RHFF01000011.1"/>
</dbReference>
<comment type="caution">
    <text evidence="2">The sequence shown here is derived from an EMBL/GenBank/DDBJ whole genome shotgun (WGS) entry which is preliminary data.</text>
</comment>
<proteinExistence type="predicted"/>
<gene>
    <name evidence="2" type="ORF">EB834_11775</name>
</gene>
<feature type="domain" description="SnoaL-like" evidence="1">
    <location>
        <begin position="12"/>
        <end position="103"/>
    </location>
</feature>
<evidence type="ECO:0000313" key="3">
    <source>
        <dbReference type="Proteomes" id="UP000297736"/>
    </source>
</evidence>
<dbReference type="InterPro" id="IPR037401">
    <property type="entry name" value="SnoaL-like"/>
</dbReference>
<dbReference type="InterPro" id="IPR032710">
    <property type="entry name" value="NTF2-like_dom_sf"/>
</dbReference>
<evidence type="ECO:0000313" key="2">
    <source>
        <dbReference type="EMBL" id="TGD38175.1"/>
    </source>
</evidence>
<name>A0A4Z0KHH5_BREAU</name>
<dbReference type="EMBL" id="RHFF01000011">
    <property type="protein sequence ID" value="TGD38175.1"/>
    <property type="molecule type" value="Genomic_DNA"/>
</dbReference>
<accession>A0A4Z0KHH5</accession>
<dbReference type="SUPFAM" id="SSF54427">
    <property type="entry name" value="NTF2-like"/>
    <property type="match status" value="1"/>
</dbReference>
<dbReference type="Gene3D" id="3.10.450.50">
    <property type="match status" value="1"/>
</dbReference>
<dbReference type="AlphaFoldDB" id="A0A4Z0KHH5"/>
<dbReference type="Pfam" id="PF12680">
    <property type="entry name" value="SnoaL_2"/>
    <property type="match status" value="1"/>
</dbReference>
<organism evidence="2 3">
    <name type="scientific">Brevibacterium aurantiacum</name>
    <dbReference type="NCBI Taxonomy" id="273384"/>
    <lineage>
        <taxon>Bacteria</taxon>
        <taxon>Bacillati</taxon>
        <taxon>Actinomycetota</taxon>
        <taxon>Actinomycetes</taxon>
        <taxon>Micrococcales</taxon>
        <taxon>Brevibacteriaceae</taxon>
        <taxon>Brevibacterium</taxon>
    </lineage>
</organism>
<evidence type="ECO:0000259" key="1">
    <source>
        <dbReference type="Pfam" id="PF12680"/>
    </source>
</evidence>